<dbReference type="InterPro" id="IPR021858">
    <property type="entry name" value="Fun_TF"/>
</dbReference>
<dbReference type="SUPFAM" id="SSF57701">
    <property type="entry name" value="Zn2/Cys6 DNA-binding domain"/>
    <property type="match status" value="1"/>
</dbReference>
<evidence type="ECO:0000256" key="5">
    <source>
        <dbReference type="ARBA" id="ARBA00023242"/>
    </source>
</evidence>
<evidence type="ECO:0000256" key="4">
    <source>
        <dbReference type="ARBA" id="ARBA00023163"/>
    </source>
</evidence>
<dbReference type="Pfam" id="PF11951">
    <property type="entry name" value="Fungal_trans_2"/>
    <property type="match status" value="1"/>
</dbReference>
<dbReference type="CDD" id="cd00067">
    <property type="entry name" value="GAL4"/>
    <property type="match status" value="1"/>
</dbReference>
<dbReference type="GO" id="GO:0000981">
    <property type="term" value="F:DNA-binding transcription factor activity, RNA polymerase II-specific"/>
    <property type="evidence" value="ECO:0007669"/>
    <property type="project" value="InterPro"/>
</dbReference>
<feature type="domain" description="Zn(2)-C6 fungal-type" evidence="7">
    <location>
        <begin position="11"/>
        <end position="41"/>
    </location>
</feature>
<dbReference type="HOGENOM" id="CLU_023417_3_0_1"/>
<evidence type="ECO:0000259" key="7">
    <source>
        <dbReference type="PROSITE" id="PS50048"/>
    </source>
</evidence>
<dbReference type="OrthoDB" id="1919336at2759"/>
<dbReference type="PROSITE" id="PS00463">
    <property type="entry name" value="ZN2_CY6_FUNGAL_1"/>
    <property type="match status" value="1"/>
</dbReference>
<dbReference type="AlphaFoldDB" id="A0A0D1Z780"/>
<dbReference type="Pfam" id="PF00172">
    <property type="entry name" value="Zn_clus"/>
    <property type="match status" value="1"/>
</dbReference>
<protein>
    <recommendedName>
        <fullName evidence="7">Zn(2)-C6 fungal-type domain-containing protein</fullName>
    </recommendedName>
</protein>
<dbReference type="GO" id="GO:0003677">
    <property type="term" value="F:DNA binding"/>
    <property type="evidence" value="ECO:0007669"/>
    <property type="project" value="UniProtKB-KW"/>
</dbReference>
<keyword evidence="2" id="KW-0805">Transcription regulation</keyword>
<organism evidence="8 9">
    <name type="scientific">Exophiala sideris</name>
    <dbReference type="NCBI Taxonomy" id="1016849"/>
    <lineage>
        <taxon>Eukaryota</taxon>
        <taxon>Fungi</taxon>
        <taxon>Dikarya</taxon>
        <taxon>Ascomycota</taxon>
        <taxon>Pezizomycotina</taxon>
        <taxon>Eurotiomycetes</taxon>
        <taxon>Chaetothyriomycetidae</taxon>
        <taxon>Chaetothyriales</taxon>
        <taxon>Herpotrichiellaceae</taxon>
        <taxon>Exophiala</taxon>
    </lineage>
</organism>
<dbReference type="Gene3D" id="4.10.240.10">
    <property type="entry name" value="Zn(2)-C6 fungal-type DNA-binding domain"/>
    <property type="match status" value="1"/>
</dbReference>
<sequence length="533" mass="60426">MPKARLRTKTGCITCRRRKLKCDECRPQCRQCFLAHRQCEWPAVSELYDRRYHCHTSSRYKTVRDQDDPASSDYDSEGSTKASPLQASALILRNPKLETTICSDSELSLFHYYLDTLLSFLLSPEAHPGFFAEYLPCVARYTLTSPSVKCAVLACCASNKYQLTGDVQFRKLSLKYYCQAVQEVNSALAELHSTGGCPDDALLTAVIHMYVNALWGSDVVNDAPEHVRGAVQLMKLRYAKAPLSMASPFNRVTVESVVYQSFLLEMKHPFQVDFQVDNGLLIRSGNALESLTFLDASPLANNPVLGVPLSLYRLISEVMQLYQPSKMVDLQSLSRVKREMEYWEHVASQMDGERGSQSPASAREASPSKSAPDHSHADAMILYTLAGSLLLDWIVELTEKDVPSQSEVDSSQRKRWLPPRASAQMPPPPRRGWQLVRALSILRRPETYETWTRSHLGWWPVSIFGLAADQEEDISLIKDVLLCTRRRLGYGLVDRVLADLEQVWEERSRSQHITKVEEMWVEDLEGRSTSPLW</sequence>
<accession>A0A0D1Z780</accession>
<dbReference type="Proteomes" id="UP000053599">
    <property type="component" value="Unassembled WGS sequence"/>
</dbReference>
<dbReference type="GO" id="GO:0008270">
    <property type="term" value="F:zinc ion binding"/>
    <property type="evidence" value="ECO:0007669"/>
    <property type="project" value="InterPro"/>
</dbReference>
<evidence type="ECO:0000256" key="3">
    <source>
        <dbReference type="ARBA" id="ARBA00023125"/>
    </source>
</evidence>
<evidence type="ECO:0000313" key="9">
    <source>
        <dbReference type="Proteomes" id="UP000053599"/>
    </source>
</evidence>
<evidence type="ECO:0000256" key="6">
    <source>
        <dbReference type="SAM" id="MobiDB-lite"/>
    </source>
</evidence>
<dbReference type="EMBL" id="KN846952">
    <property type="protein sequence ID" value="KIV82708.1"/>
    <property type="molecule type" value="Genomic_DNA"/>
</dbReference>
<reference evidence="8 9" key="1">
    <citation type="submission" date="2015-01" db="EMBL/GenBank/DDBJ databases">
        <title>The Genome Sequence of Exophiala sideris CBS121828.</title>
        <authorList>
            <consortium name="The Broad Institute Genomics Platform"/>
            <person name="Cuomo C."/>
            <person name="de Hoog S."/>
            <person name="Gorbushina A."/>
            <person name="Stielow B."/>
            <person name="Teixiera M."/>
            <person name="Abouelleil A."/>
            <person name="Chapman S.B."/>
            <person name="Priest M."/>
            <person name="Young S.K."/>
            <person name="Wortman J."/>
            <person name="Nusbaum C."/>
            <person name="Birren B."/>
        </authorList>
    </citation>
    <scope>NUCLEOTIDE SEQUENCE [LARGE SCALE GENOMIC DNA]</scope>
    <source>
        <strain evidence="8 9">CBS 121828</strain>
    </source>
</reference>
<dbReference type="SMART" id="SM00066">
    <property type="entry name" value="GAL4"/>
    <property type="match status" value="1"/>
</dbReference>
<keyword evidence="5" id="KW-0539">Nucleus</keyword>
<dbReference type="PROSITE" id="PS50048">
    <property type="entry name" value="ZN2_CY6_FUNGAL_2"/>
    <property type="match status" value="1"/>
</dbReference>
<proteinExistence type="predicted"/>
<keyword evidence="4" id="KW-0804">Transcription</keyword>
<dbReference type="InterPro" id="IPR001138">
    <property type="entry name" value="Zn2Cys6_DnaBD"/>
</dbReference>
<evidence type="ECO:0000256" key="2">
    <source>
        <dbReference type="ARBA" id="ARBA00023015"/>
    </source>
</evidence>
<dbReference type="GO" id="GO:0005634">
    <property type="term" value="C:nucleus"/>
    <property type="evidence" value="ECO:0007669"/>
    <property type="project" value="UniProtKB-SubCell"/>
</dbReference>
<feature type="region of interest" description="Disordered" evidence="6">
    <location>
        <begin position="404"/>
        <end position="429"/>
    </location>
</feature>
<dbReference type="InterPro" id="IPR036864">
    <property type="entry name" value="Zn2-C6_fun-type_DNA-bd_sf"/>
</dbReference>
<name>A0A0D1Z780_9EURO</name>
<comment type="subcellular location">
    <subcellularLocation>
        <location evidence="1">Nucleus</location>
    </subcellularLocation>
</comment>
<dbReference type="PANTHER" id="PTHR37534:SF46">
    <property type="entry name" value="ZN(II)2CYS6 TRANSCRIPTION FACTOR (EUROFUNG)"/>
    <property type="match status" value="1"/>
</dbReference>
<evidence type="ECO:0000313" key="8">
    <source>
        <dbReference type="EMBL" id="KIV82708.1"/>
    </source>
</evidence>
<evidence type="ECO:0000256" key="1">
    <source>
        <dbReference type="ARBA" id="ARBA00004123"/>
    </source>
</evidence>
<gene>
    <name evidence="8" type="ORF">PV11_04797</name>
</gene>
<keyword evidence="3" id="KW-0238">DNA-binding</keyword>
<feature type="region of interest" description="Disordered" evidence="6">
    <location>
        <begin position="349"/>
        <end position="374"/>
    </location>
</feature>
<dbReference type="PANTHER" id="PTHR37534">
    <property type="entry name" value="TRANSCRIPTIONAL ACTIVATOR PROTEIN UGA3"/>
    <property type="match status" value="1"/>
</dbReference>
<dbReference type="STRING" id="1016849.A0A0D1Z780"/>